<dbReference type="EMBL" id="MU865466">
    <property type="protein sequence ID" value="KAK4222552.1"/>
    <property type="molecule type" value="Genomic_DNA"/>
</dbReference>
<evidence type="ECO:0000256" key="6">
    <source>
        <dbReference type="RuleBase" id="RU004296"/>
    </source>
</evidence>
<dbReference type="InterPro" id="IPR050966">
    <property type="entry name" value="Glutamyl_endopeptidase"/>
</dbReference>
<accession>A0AAN6YTL0</accession>
<evidence type="ECO:0000256" key="5">
    <source>
        <dbReference type="ARBA" id="ARBA00022825"/>
    </source>
</evidence>
<dbReference type="Proteomes" id="UP001301958">
    <property type="component" value="Unassembled WGS sequence"/>
</dbReference>
<dbReference type="PANTHER" id="PTHR15462:SF8">
    <property type="entry name" value="SERINE PROTEASE"/>
    <property type="match status" value="1"/>
</dbReference>
<evidence type="ECO:0000313" key="9">
    <source>
        <dbReference type="Proteomes" id="UP001301958"/>
    </source>
</evidence>
<dbReference type="InterPro" id="IPR009003">
    <property type="entry name" value="Peptidase_S1_PA"/>
</dbReference>
<keyword evidence="5 6" id="KW-0720">Serine protease</keyword>
<evidence type="ECO:0000256" key="7">
    <source>
        <dbReference type="SAM" id="MobiDB-lite"/>
    </source>
</evidence>
<evidence type="ECO:0000256" key="3">
    <source>
        <dbReference type="ARBA" id="ARBA00022729"/>
    </source>
</evidence>
<evidence type="ECO:0000256" key="1">
    <source>
        <dbReference type="ARBA" id="ARBA00008764"/>
    </source>
</evidence>
<dbReference type="PANTHER" id="PTHR15462">
    <property type="entry name" value="SERINE PROTEASE"/>
    <property type="match status" value="1"/>
</dbReference>
<dbReference type="InterPro" id="IPR008256">
    <property type="entry name" value="Peptidase_S1B"/>
</dbReference>
<dbReference type="GO" id="GO:0006508">
    <property type="term" value="P:proteolysis"/>
    <property type="evidence" value="ECO:0007669"/>
    <property type="project" value="UniProtKB-KW"/>
</dbReference>
<evidence type="ECO:0000256" key="2">
    <source>
        <dbReference type="ARBA" id="ARBA00022670"/>
    </source>
</evidence>
<comment type="similarity">
    <text evidence="1 6">Belongs to the peptidase S1B family.</text>
</comment>
<keyword evidence="9" id="KW-1185">Reference proteome</keyword>
<dbReference type="EC" id="3.4.21.-" evidence="6"/>
<evidence type="ECO:0000313" key="8">
    <source>
        <dbReference type="EMBL" id="KAK4222552.1"/>
    </source>
</evidence>
<feature type="compositionally biased region" description="Basic and acidic residues" evidence="7">
    <location>
        <begin position="41"/>
        <end position="55"/>
    </location>
</feature>
<dbReference type="SUPFAM" id="SSF50494">
    <property type="entry name" value="Trypsin-like serine proteases"/>
    <property type="match status" value="1"/>
</dbReference>
<keyword evidence="3" id="KW-0732">Signal</keyword>
<feature type="region of interest" description="Disordered" evidence="7">
    <location>
        <begin position="21"/>
        <end position="55"/>
    </location>
</feature>
<proteinExistence type="inferred from homology"/>
<dbReference type="AlphaFoldDB" id="A0AAN6YTL0"/>
<evidence type="ECO:0000256" key="4">
    <source>
        <dbReference type="ARBA" id="ARBA00022801"/>
    </source>
</evidence>
<dbReference type="Pfam" id="PF13365">
    <property type="entry name" value="Trypsin_2"/>
    <property type="match status" value="1"/>
</dbReference>
<sequence length="721" mass="76769">MSLSTQTYVGVAGTWSLDTSKAAPPAERSFATDATSESVFDPDHRSPVDENDIKDGGKYRSIVKLQMRYEGQSEDDTAYSMGTGWLISPDTLVTAGHNVFDWSGYGTGLGRAVHIKVYIGYHGRENTDSPMVQSRVAREIVTTAEWIMSRENRHRDVAIIRLDRPFTGNLRCFNYKSTPKQGEDMLGVVGYPADKVLTYDDGREEKGAIMYEQFNDIAYNLEPTNQNQLGMLKYRISTFGGQSGAPIIRKGAKPVVIGTHVYGGGDKNQGSTIGPLGNDLEGLEKVFSGQLPVVGNYQGIKLVKYTTGAPASNGISAPQIPVATPPTYTYNGIPQGQTGFQPNPTPPQGQSPEGFFDDLLKVGKSVSGVVGKTLLETPIFKYPILGGPLAAATGAALSSLVNSAESASTDPTKGITERATLSEAALQTVLKLGEDSPATLKIISDMKDTYIRHAPTSSCYKSYAIQLAPSVLAAAQQILSTTNYTSVKPVVRGPPAPAIPGLFAESGSENSTNDFLNLLLTAPTPVVEEGQVKPEGFGFAFDALGSILTKGFNLANPLLRKQNLLDVAFSVISGNKPESASITTASPTQEDIEATEVLLKRAVMGEAALQALSKLSKRELESVDLHREQDAVFAESIFDDIGGFIKTTVQKIGPVATKIVPVVVGAVNPIAGQALQIIGRQTGILPESAADGGLTVPKGLVKKRSVNDLLSEGLLQTRITA</sequence>
<keyword evidence="2 6" id="KW-0645">Protease</keyword>
<reference evidence="8" key="1">
    <citation type="journal article" date="2023" name="Mol. Phylogenet. Evol.">
        <title>Genome-scale phylogeny and comparative genomics of the fungal order Sordariales.</title>
        <authorList>
            <person name="Hensen N."/>
            <person name="Bonometti L."/>
            <person name="Westerberg I."/>
            <person name="Brannstrom I.O."/>
            <person name="Guillou S."/>
            <person name="Cros-Aarteil S."/>
            <person name="Calhoun S."/>
            <person name="Haridas S."/>
            <person name="Kuo A."/>
            <person name="Mondo S."/>
            <person name="Pangilinan J."/>
            <person name="Riley R."/>
            <person name="LaButti K."/>
            <person name="Andreopoulos B."/>
            <person name="Lipzen A."/>
            <person name="Chen C."/>
            <person name="Yan M."/>
            <person name="Daum C."/>
            <person name="Ng V."/>
            <person name="Clum A."/>
            <person name="Steindorff A."/>
            <person name="Ohm R.A."/>
            <person name="Martin F."/>
            <person name="Silar P."/>
            <person name="Natvig D.O."/>
            <person name="Lalanne C."/>
            <person name="Gautier V."/>
            <person name="Ament-Velasquez S.L."/>
            <person name="Kruys A."/>
            <person name="Hutchinson M.I."/>
            <person name="Powell A.J."/>
            <person name="Barry K."/>
            <person name="Miller A.N."/>
            <person name="Grigoriev I.V."/>
            <person name="Debuchy R."/>
            <person name="Gladieux P."/>
            <person name="Hiltunen Thoren M."/>
            <person name="Johannesson H."/>
        </authorList>
    </citation>
    <scope>NUCLEOTIDE SEQUENCE</scope>
    <source>
        <strain evidence="8">CBS 990.96</strain>
    </source>
</reference>
<organism evidence="8 9">
    <name type="scientific">Podospora fimiseda</name>
    <dbReference type="NCBI Taxonomy" id="252190"/>
    <lineage>
        <taxon>Eukaryota</taxon>
        <taxon>Fungi</taxon>
        <taxon>Dikarya</taxon>
        <taxon>Ascomycota</taxon>
        <taxon>Pezizomycotina</taxon>
        <taxon>Sordariomycetes</taxon>
        <taxon>Sordariomycetidae</taxon>
        <taxon>Sordariales</taxon>
        <taxon>Podosporaceae</taxon>
        <taxon>Podospora</taxon>
    </lineage>
</organism>
<dbReference type="Gene3D" id="2.40.10.10">
    <property type="entry name" value="Trypsin-like serine proteases"/>
    <property type="match status" value="2"/>
</dbReference>
<protein>
    <recommendedName>
        <fullName evidence="6">Serine protease</fullName>
        <ecNumber evidence="6">3.4.21.-</ecNumber>
    </recommendedName>
</protein>
<dbReference type="GO" id="GO:0008236">
    <property type="term" value="F:serine-type peptidase activity"/>
    <property type="evidence" value="ECO:0007669"/>
    <property type="project" value="UniProtKB-KW"/>
</dbReference>
<comment type="caution">
    <text evidence="8">The sequence shown here is derived from an EMBL/GenBank/DDBJ whole genome shotgun (WGS) entry which is preliminary data.</text>
</comment>
<gene>
    <name evidence="8" type="ORF">QBC38DRAFT_401292</name>
</gene>
<reference evidence="8" key="2">
    <citation type="submission" date="2023-05" db="EMBL/GenBank/DDBJ databases">
        <authorList>
            <consortium name="Lawrence Berkeley National Laboratory"/>
            <person name="Steindorff A."/>
            <person name="Hensen N."/>
            <person name="Bonometti L."/>
            <person name="Westerberg I."/>
            <person name="Brannstrom I.O."/>
            <person name="Guillou S."/>
            <person name="Cros-Aarteil S."/>
            <person name="Calhoun S."/>
            <person name="Haridas S."/>
            <person name="Kuo A."/>
            <person name="Mondo S."/>
            <person name="Pangilinan J."/>
            <person name="Riley R."/>
            <person name="Labutti K."/>
            <person name="Andreopoulos B."/>
            <person name="Lipzen A."/>
            <person name="Chen C."/>
            <person name="Yanf M."/>
            <person name="Daum C."/>
            <person name="Ng V."/>
            <person name="Clum A."/>
            <person name="Ohm R."/>
            <person name="Martin F."/>
            <person name="Silar P."/>
            <person name="Natvig D."/>
            <person name="Lalanne C."/>
            <person name="Gautier V."/>
            <person name="Ament-Velasquez S.L."/>
            <person name="Kruys A."/>
            <person name="Hutchinson M.I."/>
            <person name="Powell A.J."/>
            <person name="Barry K."/>
            <person name="Miller A.N."/>
            <person name="Grigoriev I.V."/>
            <person name="Debuchy R."/>
            <person name="Gladieux P."/>
            <person name="Thoren M.H."/>
            <person name="Johannesson H."/>
        </authorList>
    </citation>
    <scope>NUCLEOTIDE SEQUENCE</scope>
    <source>
        <strain evidence="8">CBS 990.96</strain>
    </source>
</reference>
<name>A0AAN6YTL0_9PEZI</name>
<dbReference type="PRINTS" id="PR00839">
    <property type="entry name" value="V8PROTEASE"/>
</dbReference>
<dbReference type="InterPro" id="IPR043504">
    <property type="entry name" value="Peptidase_S1_PA_chymotrypsin"/>
</dbReference>
<keyword evidence="4 6" id="KW-0378">Hydrolase</keyword>